<dbReference type="Pfam" id="PF13450">
    <property type="entry name" value="NAD_binding_8"/>
    <property type="match status" value="1"/>
</dbReference>
<keyword evidence="5" id="KW-0808">Transferase</keyword>
<dbReference type="InterPro" id="IPR015424">
    <property type="entry name" value="PyrdxlP-dep_Trfase"/>
</dbReference>
<feature type="compositionally biased region" description="Low complexity" evidence="9">
    <location>
        <begin position="905"/>
        <end position="918"/>
    </location>
</feature>
<evidence type="ECO:0000256" key="4">
    <source>
        <dbReference type="ARBA" id="ARBA00022630"/>
    </source>
</evidence>
<dbReference type="InterPro" id="IPR020946">
    <property type="entry name" value="Flavin_mOase-like"/>
</dbReference>
<organism evidence="11 12">
    <name type="scientific">Humicola insolens</name>
    <name type="common">Soft-rot fungus</name>
    <dbReference type="NCBI Taxonomy" id="85995"/>
    <lineage>
        <taxon>Eukaryota</taxon>
        <taxon>Fungi</taxon>
        <taxon>Dikarya</taxon>
        <taxon>Ascomycota</taxon>
        <taxon>Pezizomycotina</taxon>
        <taxon>Sordariomycetes</taxon>
        <taxon>Sordariomycetidae</taxon>
        <taxon>Sordariales</taxon>
        <taxon>Chaetomiaceae</taxon>
        <taxon>Mycothermus</taxon>
    </lineage>
</organism>
<feature type="region of interest" description="Disordered" evidence="9">
    <location>
        <begin position="486"/>
        <end position="525"/>
    </location>
</feature>
<dbReference type="Pfam" id="PF00155">
    <property type="entry name" value="Aminotran_1_2"/>
    <property type="match status" value="1"/>
</dbReference>
<dbReference type="InterPro" id="IPR050859">
    <property type="entry name" value="Class-I_PLP-dep_aminotransf"/>
</dbReference>
<evidence type="ECO:0000256" key="2">
    <source>
        <dbReference type="ARBA" id="ARBA00007441"/>
    </source>
</evidence>
<dbReference type="CDD" id="cd00609">
    <property type="entry name" value="AAT_like"/>
    <property type="match status" value="1"/>
</dbReference>
<keyword evidence="3" id="KW-0032">Aminotransferase</keyword>
<evidence type="ECO:0000259" key="10">
    <source>
        <dbReference type="Pfam" id="PF00155"/>
    </source>
</evidence>
<keyword evidence="6" id="KW-0274">FAD</keyword>
<dbReference type="InterPro" id="IPR036188">
    <property type="entry name" value="FAD/NAD-bd_sf"/>
</dbReference>
<comment type="caution">
    <text evidence="11">The sequence shown here is derived from an EMBL/GenBank/DDBJ whole genome shotgun (WGS) entry which is preliminary data.</text>
</comment>
<evidence type="ECO:0000256" key="3">
    <source>
        <dbReference type="ARBA" id="ARBA00022576"/>
    </source>
</evidence>
<evidence type="ECO:0000256" key="8">
    <source>
        <dbReference type="ARBA" id="ARBA00023002"/>
    </source>
</evidence>
<protein>
    <recommendedName>
        <fullName evidence="10">Aminotransferase class I/classII large domain-containing protein</fullName>
    </recommendedName>
</protein>
<dbReference type="SUPFAM" id="SSF53383">
    <property type="entry name" value="PLP-dependent transferases"/>
    <property type="match status" value="1"/>
</dbReference>
<feature type="domain" description="Aminotransferase class I/classII large" evidence="10">
    <location>
        <begin position="625"/>
        <end position="830"/>
    </location>
</feature>
<evidence type="ECO:0000313" key="11">
    <source>
        <dbReference type="EMBL" id="KAL1836656.1"/>
    </source>
</evidence>
<feature type="compositionally biased region" description="Low complexity" evidence="9">
    <location>
        <begin position="743"/>
        <end position="756"/>
    </location>
</feature>
<evidence type="ECO:0000256" key="1">
    <source>
        <dbReference type="ARBA" id="ARBA00001933"/>
    </source>
</evidence>
<comment type="cofactor">
    <cofactor evidence="1">
        <name>pyridoxal 5'-phosphate</name>
        <dbReference type="ChEBI" id="CHEBI:597326"/>
    </cofactor>
</comment>
<dbReference type="PANTHER" id="PTHR42790">
    <property type="entry name" value="AMINOTRANSFERASE"/>
    <property type="match status" value="1"/>
</dbReference>
<dbReference type="PANTHER" id="PTHR42790:SF1">
    <property type="entry name" value="AROMATIC AMINO ACID AMINOTRANSFERASE, HYPOTHETICAL (EUROFUNG)"/>
    <property type="match status" value="1"/>
</dbReference>
<sequence>MGSQDDQAPIHFSVNKIAIIGAGPCGLAAARYLKEQNAFETIDVFEQQAEVGGVWNYSPRAPPEVPVPQVTPPDGPPEPPLPPEEGDESGDKAPVFPSPMYDLLHANIPRPLMRYSDLPISQGELIFPSRQEIQEYLVEYARPVRHLIRFSTRVRDVRLVSASDDPKDQWTVDIECLRTGELTRAGPYDAVVVASGHYATVYVPDVPGLREFHAAHPGIVTHAKQYRTATPFQGEKVIVVGNAASGIDIAAQISPVCRKPLLLSVQSPTPPHNLAHTGAEEVPAIAEFLPGPERAVRFTDGRVEHNIDSVIFATGYLYDLPFLRSLSPPLVTNSGRRVQGLYDHLFHIDHPTLAFIGLPIKVVPFPVAESQAALVARTWMNQLSLPTRAEMRRWEAEEEEAVRRGRSPKNFHVWPEGGDVSQSHANHDKSSPRDLSHHYSAVTKRRLPSKIKGAYKFFQIPGIHNLAGLPNVAFFPFDTLEAQAAKPERWTPSPNHPGSSSTTTITTTPSPSGWPSRWPSSSNPAAATHIAVPKSVDESDPRRRIDLATALQYGLAQGYPPLLSWVRQFVRECLVPDPPPYVPGPEVILTCGATDGFAKTLNLFVDQWDEGVDDPRERPGLLCEEVVYTNVLNQARPYGVQVVTVKADEMGMVVRGEGGLEDVLGNWDAGRGKRPHLMYTVTLGHNPTGVVVPIERKREIYAVCSRYDVIIVEDEPYWYLQFPSASVEEAKSRGQSPPPPPSTTTTTTTSSSSSTSGYPFLDSLTPSFLSLDVDGRVVRLDTFSKTVAPGCRLGWLTAQPALIERVERITEATTQQPSGFVQSLISELVLGSSPRNAAARSAFERLSLSSSLTSSSFSGWDTSGWVRWLEGLRGAYERRMVRMCKILDQGSALVTTSAVRETSRNPRSSSSRRPSASEFESDSDSDYVTDPSSEWTPLAVHTTPLLTFRWPKGGMFVWIRVAYETHPLWHAPRATPPPPPPPARTKPEQPPNNDNKQKNILDGPTLSIALMIFLTTAPYRVIIATGSMFDAVDDDSASGWAYHRLCFAAESEERVDAAAERYVRGVHAFWGIRDVERIEDLLGEWEAQRVNREGEEDIVRLDWFGGC</sequence>
<dbReference type="EMBL" id="JAZGSY010000383">
    <property type="protein sequence ID" value="KAL1836656.1"/>
    <property type="molecule type" value="Genomic_DNA"/>
</dbReference>
<accession>A0ABR3V5G0</accession>
<proteinExistence type="inferred from homology"/>
<feature type="compositionally biased region" description="Pro residues" evidence="9">
    <location>
        <begin position="62"/>
        <end position="83"/>
    </location>
</feature>
<dbReference type="Gene3D" id="3.50.50.60">
    <property type="entry name" value="FAD/NAD(P)-binding domain"/>
    <property type="match status" value="2"/>
</dbReference>
<feature type="compositionally biased region" description="Low complexity" evidence="9">
    <location>
        <begin position="497"/>
        <end position="524"/>
    </location>
</feature>
<evidence type="ECO:0000256" key="7">
    <source>
        <dbReference type="ARBA" id="ARBA00022898"/>
    </source>
</evidence>
<feature type="region of interest" description="Disordered" evidence="9">
    <location>
        <begin position="895"/>
        <end position="933"/>
    </location>
</feature>
<comment type="similarity">
    <text evidence="2">Belongs to the class-I pyridoxal-phosphate-dependent aminotransferase family.</text>
</comment>
<keyword evidence="8" id="KW-0560">Oxidoreductase</keyword>
<gene>
    <name evidence="11" type="ORF">VTJ49DRAFT_4816</name>
</gene>
<dbReference type="Gene3D" id="3.40.640.10">
    <property type="entry name" value="Type I PLP-dependent aspartate aminotransferase-like (Major domain)"/>
    <property type="match status" value="2"/>
</dbReference>
<keyword evidence="4" id="KW-0285">Flavoprotein</keyword>
<name>A0ABR3V5G0_HUMIN</name>
<feature type="region of interest" description="Disordered" evidence="9">
    <location>
        <begin position="62"/>
        <end position="96"/>
    </location>
</feature>
<evidence type="ECO:0000256" key="9">
    <source>
        <dbReference type="SAM" id="MobiDB-lite"/>
    </source>
</evidence>
<dbReference type="Proteomes" id="UP001583172">
    <property type="component" value="Unassembled WGS sequence"/>
</dbReference>
<dbReference type="SUPFAM" id="SSF51905">
    <property type="entry name" value="FAD/NAD(P)-binding domain"/>
    <property type="match status" value="2"/>
</dbReference>
<feature type="region of interest" description="Disordered" evidence="9">
    <location>
        <begin position="969"/>
        <end position="1000"/>
    </location>
</feature>
<reference evidence="11 12" key="1">
    <citation type="journal article" date="2024" name="Commun. Biol.">
        <title>Comparative genomic analysis of thermophilic fungi reveals convergent evolutionary adaptations and gene losses.</title>
        <authorList>
            <person name="Steindorff A.S."/>
            <person name="Aguilar-Pontes M.V."/>
            <person name="Robinson A.J."/>
            <person name="Andreopoulos B."/>
            <person name="LaButti K."/>
            <person name="Kuo A."/>
            <person name="Mondo S."/>
            <person name="Riley R."/>
            <person name="Otillar R."/>
            <person name="Haridas S."/>
            <person name="Lipzen A."/>
            <person name="Grimwood J."/>
            <person name="Schmutz J."/>
            <person name="Clum A."/>
            <person name="Reid I.D."/>
            <person name="Moisan M.C."/>
            <person name="Butler G."/>
            <person name="Nguyen T.T.M."/>
            <person name="Dewar K."/>
            <person name="Conant G."/>
            <person name="Drula E."/>
            <person name="Henrissat B."/>
            <person name="Hansel C."/>
            <person name="Singer S."/>
            <person name="Hutchinson M.I."/>
            <person name="de Vries R.P."/>
            <person name="Natvig D.O."/>
            <person name="Powell A.J."/>
            <person name="Tsang A."/>
            <person name="Grigoriev I.V."/>
        </authorList>
    </citation>
    <scope>NUCLEOTIDE SEQUENCE [LARGE SCALE GENOMIC DNA]</scope>
    <source>
        <strain evidence="11 12">CBS 620.91</strain>
    </source>
</reference>
<keyword evidence="7" id="KW-0663">Pyridoxal phosphate</keyword>
<dbReference type="PRINTS" id="PR00370">
    <property type="entry name" value="FMOXYGENASE"/>
</dbReference>
<dbReference type="InterPro" id="IPR000960">
    <property type="entry name" value="Flavin_mOase"/>
</dbReference>
<keyword evidence="12" id="KW-1185">Reference proteome</keyword>
<evidence type="ECO:0000256" key="5">
    <source>
        <dbReference type="ARBA" id="ARBA00022679"/>
    </source>
</evidence>
<evidence type="ECO:0000256" key="6">
    <source>
        <dbReference type="ARBA" id="ARBA00022827"/>
    </source>
</evidence>
<dbReference type="Pfam" id="PF00743">
    <property type="entry name" value="FMO-like"/>
    <property type="match status" value="2"/>
</dbReference>
<dbReference type="InterPro" id="IPR004839">
    <property type="entry name" value="Aminotransferase_I/II_large"/>
</dbReference>
<feature type="compositionally biased region" description="Basic and acidic residues" evidence="9">
    <location>
        <begin position="425"/>
        <end position="437"/>
    </location>
</feature>
<feature type="compositionally biased region" description="Pro residues" evidence="9">
    <location>
        <begin position="974"/>
        <end position="990"/>
    </location>
</feature>
<dbReference type="InterPro" id="IPR015421">
    <property type="entry name" value="PyrdxlP-dep_Trfase_major"/>
</dbReference>
<feature type="region of interest" description="Disordered" evidence="9">
    <location>
        <begin position="399"/>
        <end position="441"/>
    </location>
</feature>
<evidence type="ECO:0000313" key="12">
    <source>
        <dbReference type="Proteomes" id="UP001583172"/>
    </source>
</evidence>
<feature type="region of interest" description="Disordered" evidence="9">
    <location>
        <begin position="729"/>
        <end position="757"/>
    </location>
</feature>